<dbReference type="Pfam" id="PF02992">
    <property type="entry name" value="Transposase_21"/>
    <property type="match status" value="1"/>
</dbReference>
<reference evidence="3 4" key="1">
    <citation type="submission" date="2025-04" db="UniProtKB">
        <authorList>
            <consortium name="RefSeq"/>
        </authorList>
    </citation>
    <scope>IDENTIFICATION</scope>
</reference>
<evidence type="ECO:0000313" key="2">
    <source>
        <dbReference type="Proteomes" id="UP001515500"/>
    </source>
</evidence>
<dbReference type="RefSeq" id="XP_039134112.1">
    <property type="nucleotide sequence ID" value="XM_039278178.1"/>
</dbReference>
<keyword evidence="2" id="KW-1185">Reference proteome</keyword>
<evidence type="ECO:0000313" key="3">
    <source>
        <dbReference type="RefSeq" id="XP_039134112.1"/>
    </source>
</evidence>
<dbReference type="AlphaFoldDB" id="A0AB40C5G8"/>
<dbReference type="PANTHER" id="PTHR10775:SF185">
    <property type="entry name" value="OS08G0208400 PROTEIN"/>
    <property type="match status" value="1"/>
</dbReference>
<dbReference type="PANTHER" id="PTHR10775">
    <property type="entry name" value="OS08G0208400 PROTEIN"/>
    <property type="match status" value="1"/>
</dbReference>
<evidence type="ECO:0000313" key="4">
    <source>
        <dbReference type="RefSeq" id="XP_039134113.1"/>
    </source>
</evidence>
<feature type="domain" description="Transposase-associated" evidence="1">
    <location>
        <begin position="3"/>
        <end position="74"/>
    </location>
</feature>
<dbReference type="GeneID" id="120271498"/>
<dbReference type="InterPro" id="IPR029480">
    <property type="entry name" value="Transpos_assoc"/>
</dbReference>
<dbReference type="Pfam" id="PF13963">
    <property type="entry name" value="Transpos_assoc"/>
    <property type="match status" value="1"/>
</dbReference>
<proteinExistence type="predicted"/>
<dbReference type="Proteomes" id="UP001515500">
    <property type="component" value="Chromosome 11"/>
</dbReference>
<dbReference type="InterPro" id="IPR004242">
    <property type="entry name" value="Transposase_21"/>
</dbReference>
<organism evidence="2 3">
    <name type="scientific">Dioscorea cayennensis subsp. rotundata</name>
    <name type="common">White Guinea yam</name>
    <name type="synonym">Dioscorea rotundata</name>
    <dbReference type="NCBI Taxonomy" id="55577"/>
    <lineage>
        <taxon>Eukaryota</taxon>
        <taxon>Viridiplantae</taxon>
        <taxon>Streptophyta</taxon>
        <taxon>Embryophyta</taxon>
        <taxon>Tracheophyta</taxon>
        <taxon>Spermatophyta</taxon>
        <taxon>Magnoliopsida</taxon>
        <taxon>Liliopsida</taxon>
        <taxon>Dioscoreales</taxon>
        <taxon>Dioscoreaceae</taxon>
        <taxon>Dioscorea</taxon>
    </lineage>
</organism>
<accession>A0AB40C5G8</accession>
<gene>
    <name evidence="3 4" type="primary">LOC120271498</name>
</gene>
<name>A0AB40C5G8_DIOCR</name>
<protein>
    <submittedName>
        <fullName evidence="3 4">Uncharacterized protein LOC120271498 isoform X1</fullName>
    </submittedName>
</protein>
<evidence type="ECO:0000259" key="1">
    <source>
        <dbReference type="Pfam" id="PF13963"/>
    </source>
</evidence>
<dbReference type="RefSeq" id="XP_039134113.1">
    <property type="nucleotide sequence ID" value="XM_039278179.1"/>
</dbReference>
<sequence length="547" mass="62855">MDKAWMSKSRLSVEYEQGVREFLEFAFSNTVSNQILCPCRICVNSVLLTKDEVYEHLIINGILKLYKNLYEHGEQPSSSSNPNIAHHDDLSSHVNVHEMLQDTFGISNVDMGDETSPISSLGGPNNEASQFFKLLEDANKELYPGCSKFTKLTFIVRLYHIKCLSGWSNKSLDLLLALLKEAFPEGETLPESFYELKKVVKDLGLDYKKIDACPNDCMLYWKEAAHDEICKICGVSRWKQMQKNLGATTSSEVKEKKIPVKVLRHFPLVPRLQRLFMSSKTASLMVWHDQDRVKDGFLRHPANSVAWKDFDAKHMSFSSERRNVRLGLATDGFNPFGTMSVSHSTWPIILTVYNLPPWMCMKQPNLILSLLIPGPRGPGNDIDVYLQPLIDELKNLWEFGVGTYDAHTNQSFEMKAALLWTLSDFPGYAMLSGWSTKGRFACPYCNKDTCSQYLKNSRKFCYMGHRQFLDSNHEFRSDRKFFNGIEEFKVMPNPPSATQILKQLEGFQSEFGKGNSNMVSKRRRQEPKDSKNYYNWKKKSIFFDLPY</sequence>